<dbReference type="OMA" id="THNNATH"/>
<evidence type="ECO:0000256" key="2">
    <source>
        <dbReference type="SAM" id="SignalP"/>
    </source>
</evidence>
<feature type="compositionally biased region" description="Low complexity" evidence="1">
    <location>
        <begin position="157"/>
        <end position="196"/>
    </location>
</feature>
<feature type="compositionally biased region" description="Polar residues" evidence="1">
    <location>
        <begin position="354"/>
        <end position="368"/>
    </location>
</feature>
<organism evidence="3 4">
    <name type="scientific">Saprolegnia parasitica (strain CBS 223.65)</name>
    <dbReference type="NCBI Taxonomy" id="695850"/>
    <lineage>
        <taxon>Eukaryota</taxon>
        <taxon>Sar</taxon>
        <taxon>Stramenopiles</taxon>
        <taxon>Oomycota</taxon>
        <taxon>Saprolegniomycetes</taxon>
        <taxon>Saprolegniales</taxon>
        <taxon>Saprolegniaceae</taxon>
        <taxon>Saprolegnia</taxon>
    </lineage>
</organism>
<feature type="compositionally biased region" description="Low complexity" evidence="1">
    <location>
        <begin position="334"/>
        <end position="353"/>
    </location>
</feature>
<dbReference type="AlphaFoldDB" id="A0A067CVM1"/>
<dbReference type="RefSeq" id="XP_012194240.1">
    <property type="nucleotide sequence ID" value="XM_012338850.1"/>
</dbReference>
<dbReference type="KEGG" id="spar:SPRG_00626"/>
<keyword evidence="2" id="KW-0732">Signal</keyword>
<dbReference type="Proteomes" id="UP000030745">
    <property type="component" value="Unassembled WGS sequence"/>
</dbReference>
<dbReference type="GeneID" id="24123261"/>
<dbReference type="EMBL" id="KK583190">
    <property type="protein sequence ID" value="KDO34563.1"/>
    <property type="molecule type" value="Genomic_DNA"/>
</dbReference>
<proteinExistence type="predicted"/>
<protein>
    <submittedName>
        <fullName evidence="3">Uncharacterized protein</fullName>
    </submittedName>
</protein>
<feature type="compositionally biased region" description="Acidic residues" evidence="1">
    <location>
        <begin position="120"/>
        <end position="142"/>
    </location>
</feature>
<reference evidence="3 4" key="1">
    <citation type="journal article" date="2013" name="PLoS Genet.">
        <title>Distinctive expansion of potential virulence genes in the genome of the oomycete fish pathogen Saprolegnia parasitica.</title>
        <authorList>
            <person name="Jiang R.H."/>
            <person name="de Bruijn I."/>
            <person name="Haas B.J."/>
            <person name="Belmonte R."/>
            <person name="Lobach L."/>
            <person name="Christie J."/>
            <person name="van den Ackerveken G."/>
            <person name="Bottin A."/>
            <person name="Bulone V."/>
            <person name="Diaz-Moreno S.M."/>
            <person name="Dumas B."/>
            <person name="Fan L."/>
            <person name="Gaulin E."/>
            <person name="Govers F."/>
            <person name="Grenville-Briggs L.J."/>
            <person name="Horner N.R."/>
            <person name="Levin J.Z."/>
            <person name="Mammella M."/>
            <person name="Meijer H.J."/>
            <person name="Morris P."/>
            <person name="Nusbaum C."/>
            <person name="Oome S."/>
            <person name="Phillips A.J."/>
            <person name="van Rooyen D."/>
            <person name="Rzeszutek E."/>
            <person name="Saraiva M."/>
            <person name="Secombes C.J."/>
            <person name="Seidl M.F."/>
            <person name="Snel B."/>
            <person name="Stassen J.H."/>
            <person name="Sykes S."/>
            <person name="Tripathy S."/>
            <person name="van den Berg H."/>
            <person name="Vega-Arreguin J.C."/>
            <person name="Wawra S."/>
            <person name="Young S.K."/>
            <person name="Zeng Q."/>
            <person name="Dieguez-Uribeondo J."/>
            <person name="Russ C."/>
            <person name="Tyler B.M."/>
            <person name="van West P."/>
        </authorList>
    </citation>
    <scope>NUCLEOTIDE SEQUENCE [LARGE SCALE GENOMIC DNA]</scope>
    <source>
        <strain evidence="3 4">CBS 223.65</strain>
    </source>
</reference>
<feature type="region of interest" description="Disordered" evidence="1">
    <location>
        <begin position="108"/>
        <end position="368"/>
    </location>
</feature>
<keyword evidence="4" id="KW-1185">Reference proteome</keyword>
<feature type="compositionally biased region" description="Acidic residues" evidence="1">
    <location>
        <begin position="204"/>
        <end position="245"/>
    </location>
</feature>
<feature type="chain" id="PRO_5001635002" evidence="2">
    <location>
        <begin position="20"/>
        <end position="391"/>
    </location>
</feature>
<feature type="compositionally biased region" description="Polar residues" evidence="1">
    <location>
        <begin position="259"/>
        <end position="307"/>
    </location>
</feature>
<name>A0A067CVM1_SAPPC</name>
<dbReference type="OrthoDB" id="10546379at2759"/>
<feature type="signal peptide" evidence="2">
    <location>
        <begin position="1"/>
        <end position="19"/>
    </location>
</feature>
<evidence type="ECO:0000313" key="4">
    <source>
        <dbReference type="Proteomes" id="UP000030745"/>
    </source>
</evidence>
<dbReference type="VEuPathDB" id="FungiDB:SPRG_00626"/>
<evidence type="ECO:0000256" key="1">
    <source>
        <dbReference type="SAM" id="MobiDB-lite"/>
    </source>
</evidence>
<evidence type="ECO:0000313" key="3">
    <source>
        <dbReference type="EMBL" id="KDO34563.1"/>
    </source>
</evidence>
<gene>
    <name evidence="3" type="ORF">SPRG_00626</name>
</gene>
<accession>A0A067CVM1</accession>
<sequence>MRLFVPASVAAAIVAADSASDLCLERPDLPKCGASCYNPARAACCGSQVYLYYQWNPATNATGEQQCCTNRHNASYVAFSCNGTASGNRTVANATREETIVAPTTLPVVDDSYNSASGSDFDDELGSWDSDVGDDGEDEDEPIIAGVNAHNDDDATHGSNSTTAHNSSSTTPTMHPGTHTHSTPLPTTSNSSSSSHDNGHDDAEVGDGEDDVDSDIDATEDADTEDVGADADAADGEDSDIDADTDNSRVATDAPRSPEPTTHSTGNHSTPEPTAHSSGNHSTPEPTAHISGNHSTPEPTAHSIGNHSTRDEPQLLNTSVEHEKQTHVPGAALTHSNSTTNNSTHNATRTNRTGSNVSDESTIQRPSSATGTVQHCAGLLAVLCIVGSMLV</sequence>